<organism evidence="2 3">
    <name type="scientific">Panthera pardus</name>
    <name type="common">Leopard</name>
    <name type="synonym">Felis pardus</name>
    <dbReference type="NCBI Taxonomy" id="9691"/>
    <lineage>
        <taxon>Eukaryota</taxon>
        <taxon>Metazoa</taxon>
        <taxon>Chordata</taxon>
        <taxon>Craniata</taxon>
        <taxon>Vertebrata</taxon>
        <taxon>Euteleostomi</taxon>
        <taxon>Mammalia</taxon>
        <taxon>Eutheria</taxon>
        <taxon>Laurasiatheria</taxon>
        <taxon>Carnivora</taxon>
        <taxon>Feliformia</taxon>
        <taxon>Felidae</taxon>
        <taxon>Pantherinae</taxon>
        <taxon>Panthera</taxon>
    </lineage>
</organism>
<dbReference type="RefSeq" id="XP_053755131.1">
    <property type="nucleotide sequence ID" value="XM_053899156.1"/>
</dbReference>
<protein>
    <submittedName>
        <fullName evidence="3">Uncharacterized protein LOC128775930</fullName>
    </submittedName>
</protein>
<feature type="region of interest" description="Disordered" evidence="1">
    <location>
        <begin position="1"/>
        <end position="20"/>
    </location>
</feature>
<accession>A0A9W2V916</accession>
<evidence type="ECO:0000256" key="1">
    <source>
        <dbReference type="SAM" id="MobiDB-lite"/>
    </source>
</evidence>
<reference evidence="3" key="1">
    <citation type="submission" date="2025-08" db="UniProtKB">
        <authorList>
            <consortium name="RefSeq"/>
        </authorList>
    </citation>
    <scope>IDENTIFICATION</scope>
    <source>
        <tissue evidence="3">Whole blood</tissue>
    </source>
</reference>
<proteinExistence type="predicted"/>
<evidence type="ECO:0000313" key="3">
    <source>
        <dbReference type="RefSeq" id="XP_053755131.1"/>
    </source>
</evidence>
<keyword evidence="2" id="KW-1185">Reference proteome</keyword>
<gene>
    <name evidence="3" type="primary">LOC128775930</name>
</gene>
<feature type="region of interest" description="Disordered" evidence="1">
    <location>
        <begin position="168"/>
        <end position="199"/>
    </location>
</feature>
<name>A0A9W2V916_PANPR</name>
<evidence type="ECO:0000313" key="2">
    <source>
        <dbReference type="Proteomes" id="UP001165780"/>
    </source>
</evidence>
<dbReference type="Proteomes" id="UP001165780">
    <property type="component" value="Unplaced"/>
</dbReference>
<dbReference type="GeneID" id="128775930"/>
<dbReference type="AlphaFoldDB" id="A0A9W2V916"/>
<sequence>MPNPQLEVQGKGSLPSGEGAGKACGGCRNLRPMGRLQSPQHVSRNPVLGTRPVFLIHSYVGEISDSKGWCIHSPCPVPQQSSLNDSTSSVQVWGTYLLLPMYILGGRGQCPGSPVWPPKGTSLRPLLLPRAPPLAGPHLLRQRAPWDRRPASSPQQLDLLQGRVVLPPPRTHQREGGTPVHSEAGSVHSGHWRTTPHPARSQHFWSLPPRYAIQEDLKHNGVIVGKTEDVSPCQRKVMESGGVVYMNDLPVYTQKRIVHHSALSGFSSAALDLLAGVQAEAVMTSGRLARMILSKSKLCMGNVVAKTKVVFRLKLKTSLTSLTNINKHVFPNKQKYISEILKSTLKQEKNPFTFL</sequence>